<evidence type="ECO:0000256" key="8">
    <source>
        <dbReference type="ARBA" id="ARBA00023136"/>
    </source>
</evidence>
<comment type="similarity">
    <text evidence="2 9">Belongs to the GSP I family.</text>
</comment>
<comment type="function">
    <text evidence="9">Component of the type II secretion system required for the energy-dependent secretion of extracellular factors such as proteases and toxins from the periplasm.</text>
</comment>
<organism evidence="11 12">
    <name type="scientific">Luteimonas aestuarii</name>
    <dbReference type="NCBI Taxonomy" id="453837"/>
    <lineage>
        <taxon>Bacteria</taxon>
        <taxon>Pseudomonadati</taxon>
        <taxon>Pseudomonadota</taxon>
        <taxon>Gammaproteobacteria</taxon>
        <taxon>Lysobacterales</taxon>
        <taxon>Lysobacteraceae</taxon>
        <taxon>Luteimonas</taxon>
    </lineage>
</organism>
<comment type="subunit">
    <text evidence="9">Type II secretion is composed of four main components: the outer membrane complex, the inner membrane complex, the cytoplasmic secretion ATPase and the periplasm-spanning pseudopilus.</text>
</comment>
<dbReference type="PANTHER" id="PTHR38779">
    <property type="entry name" value="TYPE II SECRETION SYSTEM PROTEIN I-RELATED"/>
    <property type="match status" value="1"/>
</dbReference>
<dbReference type="NCBIfam" id="TIGR01707">
    <property type="entry name" value="gspI"/>
    <property type="match status" value="1"/>
</dbReference>
<evidence type="ECO:0000256" key="1">
    <source>
        <dbReference type="ARBA" id="ARBA00004377"/>
    </source>
</evidence>
<keyword evidence="4 9" id="KW-0488">Methylation</keyword>
<proteinExistence type="inferred from homology"/>
<evidence type="ECO:0000313" key="11">
    <source>
        <dbReference type="EMBL" id="TDK28684.1"/>
    </source>
</evidence>
<evidence type="ECO:0000256" key="9">
    <source>
        <dbReference type="RuleBase" id="RU368030"/>
    </source>
</evidence>
<dbReference type="GO" id="GO:0015627">
    <property type="term" value="C:type II protein secretion system complex"/>
    <property type="evidence" value="ECO:0007669"/>
    <property type="project" value="UniProtKB-UniRule"/>
</dbReference>
<feature type="transmembrane region" description="Helical" evidence="9">
    <location>
        <begin position="12"/>
        <end position="32"/>
    </location>
</feature>
<feature type="domain" description="Type II secretion system protein GspI C-terminal" evidence="10">
    <location>
        <begin position="44"/>
        <end position="116"/>
    </location>
</feature>
<reference evidence="11 12" key="1">
    <citation type="submission" date="2019-03" db="EMBL/GenBank/DDBJ databases">
        <title>Luteimonas zhaokaii sp.nov., isolated from the rectal contents of Plateau pika in Yushu, Qinghai Province, China.</title>
        <authorList>
            <person name="Zhang G."/>
        </authorList>
    </citation>
    <scope>NUCLEOTIDE SEQUENCE [LARGE SCALE GENOMIC DNA]</scope>
    <source>
        <strain evidence="11 12">B9</strain>
    </source>
</reference>
<dbReference type="InterPro" id="IPR003413">
    <property type="entry name" value="T2SS_GspI_C"/>
</dbReference>
<dbReference type="PANTHER" id="PTHR38779:SF2">
    <property type="entry name" value="TYPE II SECRETION SYSTEM PROTEIN I-RELATED"/>
    <property type="match status" value="1"/>
</dbReference>
<evidence type="ECO:0000313" key="12">
    <source>
        <dbReference type="Proteomes" id="UP000294796"/>
    </source>
</evidence>
<evidence type="ECO:0000259" key="10">
    <source>
        <dbReference type="Pfam" id="PF02501"/>
    </source>
</evidence>
<protein>
    <recommendedName>
        <fullName evidence="9">Type II secretion system protein I</fullName>
        <shortName evidence="9">T2SS minor pseudopilin I</shortName>
    </recommendedName>
</protein>
<comment type="PTM">
    <text evidence="9">Cleaved by prepilin peptidase.</text>
</comment>
<comment type="subcellular location">
    <subcellularLocation>
        <location evidence="1 9">Cell inner membrane</location>
        <topology evidence="1 9">Single-pass membrane protein</topology>
    </subcellularLocation>
</comment>
<dbReference type="PROSITE" id="PS00409">
    <property type="entry name" value="PROKAR_NTER_METHYL"/>
    <property type="match status" value="1"/>
</dbReference>
<dbReference type="SUPFAM" id="SSF54523">
    <property type="entry name" value="Pili subunits"/>
    <property type="match status" value="1"/>
</dbReference>
<dbReference type="Pfam" id="PF07963">
    <property type="entry name" value="N_methyl"/>
    <property type="match status" value="1"/>
</dbReference>
<accession>A0A4R5U4T0</accession>
<keyword evidence="12" id="KW-1185">Reference proteome</keyword>
<sequence>MRCADRQSGFSLIELLVAMAVFALVVLALLNLSGESTRTAAHVEERVLAGIVAQNLAAEAMLLEPRALATPAAGVEELGGRRWRWLREPSEVDTGDGGRLLAIRVRVGPGDGDRVSIDTQLFRAVP</sequence>
<dbReference type="EMBL" id="SMTF01000001">
    <property type="protein sequence ID" value="TDK28684.1"/>
    <property type="molecule type" value="Genomic_DNA"/>
</dbReference>
<evidence type="ECO:0000256" key="3">
    <source>
        <dbReference type="ARBA" id="ARBA00022475"/>
    </source>
</evidence>
<evidence type="ECO:0000256" key="4">
    <source>
        <dbReference type="ARBA" id="ARBA00022481"/>
    </source>
</evidence>
<dbReference type="GO" id="GO:0015628">
    <property type="term" value="P:protein secretion by the type II secretion system"/>
    <property type="evidence" value="ECO:0007669"/>
    <property type="project" value="UniProtKB-UniRule"/>
</dbReference>
<dbReference type="InterPro" id="IPR012902">
    <property type="entry name" value="N_methyl_site"/>
</dbReference>
<keyword evidence="7 9" id="KW-1133">Transmembrane helix</keyword>
<evidence type="ECO:0000256" key="6">
    <source>
        <dbReference type="ARBA" id="ARBA00022692"/>
    </source>
</evidence>
<evidence type="ECO:0000256" key="2">
    <source>
        <dbReference type="ARBA" id="ARBA00008358"/>
    </source>
</evidence>
<dbReference type="InterPro" id="IPR010052">
    <property type="entry name" value="T2SS_protein-GspI"/>
</dbReference>
<comment type="caution">
    <text evidence="11">The sequence shown here is derived from an EMBL/GenBank/DDBJ whole genome shotgun (WGS) entry which is preliminary data.</text>
</comment>
<dbReference type="Gene3D" id="3.30.1300.30">
    <property type="entry name" value="GSPII I/J protein-like"/>
    <property type="match status" value="1"/>
</dbReference>
<gene>
    <name evidence="11" type="primary">gspI</name>
    <name evidence="11" type="ORF">E2F46_02120</name>
</gene>
<keyword evidence="5 9" id="KW-0997">Cell inner membrane</keyword>
<dbReference type="RefSeq" id="WP_133320505.1">
    <property type="nucleotide sequence ID" value="NZ_SMTF01000001.1"/>
</dbReference>
<evidence type="ECO:0000256" key="7">
    <source>
        <dbReference type="ARBA" id="ARBA00022989"/>
    </source>
</evidence>
<dbReference type="OrthoDB" id="6121517at2"/>
<dbReference type="InterPro" id="IPR045584">
    <property type="entry name" value="Pilin-like"/>
</dbReference>
<dbReference type="Pfam" id="PF02501">
    <property type="entry name" value="T2SSI"/>
    <property type="match status" value="1"/>
</dbReference>
<dbReference type="Proteomes" id="UP000294796">
    <property type="component" value="Unassembled WGS sequence"/>
</dbReference>
<evidence type="ECO:0000256" key="5">
    <source>
        <dbReference type="ARBA" id="ARBA00022519"/>
    </source>
</evidence>
<keyword evidence="8 9" id="KW-0472">Membrane</keyword>
<keyword evidence="3" id="KW-1003">Cell membrane</keyword>
<keyword evidence="6 9" id="KW-0812">Transmembrane</keyword>
<name>A0A4R5U4T0_9GAMM</name>
<dbReference type="NCBIfam" id="TIGR02532">
    <property type="entry name" value="IV_pilin_GFxxxE"/>
    <property type="match status" value="1"/>
</dbReference>
<dbReference type="GO" id="GO:0005886">
    <property type="term" value="C:plasma membrane"/>
    <property type="evidence" value="ECO:0007669"/>
    <property type="project" value="UniProtKB-SubCell"/>
</dbReference>
<dbReference type="AlphaFoldDB" id="A0A4R5U4T0"/>